<organism evidence="1 2">
    <name type="scientific">Alkalilimnicola ehrlichii</name>
    <dbReference type="NCBI Taxonomy" id="351052"/>
    <lineage>
        <taxon>Bacteria</taxon>
        <taxon>Pseudomonadati</taxon>
        <taxon>Pseudomonadota</taxon>
        <taxon>Gammaproteobacteria</taxon>
        <taxon>Chromatiales</taxon>
        <taxon>Ectothiorhodospiraceae</taxon>
        <taxon>Alkalilimnicola</taxon>
    </lineage>
</organism>
<accession>A0A3E0WFA2</accession>
<dbReference type="Proteomes" id="UP000256763">
    <property type="component" value="Unassembled WGS sequence"/>
</dbReference>
<dbReference type="OrthoDB" id="8969741at2"/>
<dbReference type="EMBL" id="NFZW01000045">
    <property type="protein sequence ID" value="RFA31624.1"/>
    <property type="molecule type" value="Genomic_DNA"/>
</dbReference>
<evidence type="ECO:0000313" key="2">
    <source>
        <dbReference type="Proteomes" id="UP000256763"/>
    </source>
</evidence>
<name>A0A3E0WFA2_9GAMM</name>
<comment type="caution">
    <text evidence="1">The sequence shown here is derived from an EMBL/GenBank/DDBJ whole genome shotgun (WGS) entry which is preliminary data.</text>
</comment>
<evidence type="ECO:0000313" key="1">
    <source>
        <dbReference type="EMBL" id="RFA31624.1"/>
    </source>
</evidence>
<gene>
    <name evidence="1" type="ORF">CAL65_22015</name>
</gene>
<reference evidence="2" key="1">
    <citation type="submission" date="2017-05" db="EMBL/GenBank/DDBJ databases">
        <authorList>
            <person name="Sharma S."/>
            <person name="Sidhu C."/>
            <person name="Pinnaka A.K."/>
        </authorList>
    </citation>
    <scope>NUCLEOTIDE SEQUENCE [LARGE SCALE GENOMIC DNA]</scope>
    <source>
        <strain evidence="2">AK93</strain>
    </source>
</reference>
<keyword evidence="2" id="KW-1185">Reference proteome</keyword>
<dbReference type="RefSeq" id="WP_116304277.1">
    <property type="nucleotide sequence ID" value="NZ_NFZV01000050.1"/>
</dbReference>
<dbReference type="AlphaFoldDB" id="A0A3E0WFA2"/>
<sequence>MRTQAELKELQQVLECRSCGTPAWAMEYVADDDVFFCGLCGSRTSADQMDEEQDGGQSSMFYRIALKNYTDGETRRQYGEILSRHAAEDSAFDAISSANVNTEAVIEQEGELPIGACRPELAAVVRKVRDLAQEAIRCSGGVYEIYVERFSADVDAAYPEASPLRGVALPEATAHDYATPAELAERQAALEADETVCSHGLSIDCCPLGCGELPRETSRTTK</sequence>
<proteinExistence type="predicted"/>
<protein>
    <submittedName>
        <fullName evidence="1">Uncharacterized protein</fullName>
    </submittedName>
</protein>